<organism evidence="1 2">
    <name type="scientific">Agrobacterium genomosp. 2 str. CFBP 5494</name>
    <dbReference type="NCBI Taxonomy" id="1183436"/>
    <lineage>
        <taxon>Bacteria</taxon>
        <taxon>Pseudomonadati</taxon>
        <taxon>Pseudomonadota</taxon>
        <taxon>Alphaproteobacteria</taxon>
        <taxon>Hyphomicrobiales</taxon>
        <taxon>Rhizobiaceae</taxon>
        <taxon>Rhizobium/Agrobacterium group</taxon>
        <taxon>Agrobacterium</taxon>
        <taxon>Agrobacterium tumefaciens complex</taxon>
    </lineage>
</organism>
<keyword evidence="2" id="KW-1185">Reference proteome</keyword>
<comment type="caution">
    <text evidence="1">The sequence shown here is derived from an EMBL/GenBank/DDBJ whole genome shotgun (WGS) entry which is preliminary data.</text>
</comment>
<name>A0A9W5EXZ1_9HYPH</name>
<evidence type="ECO:0000313" key="2">
    <source>
        <dbReference type="Proteomes" id="UP000191933"/>
    </source>
</evidence>
<sequence length="40" mass="4132">MRLVLSILAAAILIAVIAYAMSGNDPVEQQPSPHAIDQGG</sequence>
<dbReference type="RefSeq" id="WP_272936976.1">
    <property type="nucleotide sequence ID" value="NZ_LT009718.1"/>
</dbReference>
<dbReference type="EMBL" id="FBVY01000002">
    <property type="protein sequence ID" value="CUW85080.1"/>
    <property type="molecule type" value="Genomic_DNA"/>
</dbReference>
<accession>A0A9W5EXZ1</accession>
<protein>
    <submittedName>
        <fullName evidence="1">Uncharacterized protein</fullName>
    </submittedName>
</protein>
<reference evidence="1 2" key="1">
    <citation type="submission" date="2016-01" db="EMBL/GenBank/DDBJ databases">
        <authorList>
            <person name="Regsiter A."/>
            <person name="william w."/>
        </authorList>
    </citation>
    <scope>NUCLEOTIDE SEQUENCE [LARGE SCALE GENOMIC DNA]</scope>
    <source>
        <strain evidence="1 2">CFBP 5494</strain>
    </source>
</reference>
<dbReference type="AlphaFoldDB" id="A0A9W5EXZ1"/>
<gene>
    <name evidence="1" type="ORF">AGR2A_Cc100048</name>
</gene>
<proteinExistence type="predicted"/>
<dbReference type="Proteomes" id="UP000191933">
    <property type="component" value="Unassembled WGS sequence"/>
</dbReference>
<evidence type="ECO:0000313" key="1">
    <source>
        <dbReference type="EMBL" id="CUW85080.1"/>
    </source>
</evidence>